<dbReference type="PANTHER" id="PTHR42776">
    <property type="entry name" value="SERINE PEPTIDASE S9 FAMILY MEMBER"/>
    <property type="match status" value="1"/>
</dbReference>
<evidence type="ECO:0000256" key="2">
    <source>
        <dbReference type="SAM" id="SignalP"/>
    </source>
</evidence>
<dbReference type="SUPFAM" id="SSF82171">
    <property type="entry name" value="DPP6 N-terminal domain-like"/>
    <property type="match status" value="1"/>
</dbReference>
<dbReference type="RefSeq" id="WP_342883951.1">
    <property type="nucleotide sequence ID" value="NZ_JBBMQU010000019.1"/>
</dbReference>
<dbReference type="InterPro" id="IPR029058">
    <property type="entry name" value="AB_hydrolase_fold"/>
</dbReference>
<dbReference type="EMBL" id="JBBMQU010000019">
    <property type="protein sequence ID" value="MEM5551387.1"/>
    <property type="molecule type" value="Genomic_DNA"/>
</dbReference>
<evidence type="ECO:0000259" key="3">
    <source>
        <dbReference type="Pfam" id="PF00326"/>
    </source>
</evidence>
<keyword evidence="2" id="KW-0732">Signal</keyword>
<dbReference type="InterPro" id="IPR001375">
    <property type="entry name" value="Peptidase_S9_cat"/>
</dbReference>
<evidence type="ECO:0000256" key="1">
    <source>
        <dbReference type="ARBA" id="ARBA00022801"/>
    </source>
</evidence>
<feature type="signal peptide" evidence="2">
    <location>
        <begin position="1"/>
        <end position="32"/>
    </location>
</feature>
<evidence type="ECO:0000313" key="4">
    <source>
        <dbReference type="EMBL" id="MEM5551387.1"/>
    </source>
</evidence>
<proteinExistence type="predicted"/>
<gene>
    <name evidence="4" type="ORF">WNY63_11665</name>
</gene>
<keyword evidence="1" id="KW-0378">Hydrolase</keyword>
<feature type="domain" description="Peptidase S9 prolyl oligopeptidase catalytic" evidence="3">
    <location>
        <begin position="614"/>
        <end position="819"/>
    </location>
</feature>
<keyword evidence="5" id="KW-1185">Reference proteome</keyword>
<sequence length="831" mass="92859">MNPRSIWLGKKPSLKTTLAVLTLSTFSSSLFAAPLNKADIKFIGPIAADMQLKPYQTEHQDAIINNLLPSLQQPKKSITVFGEKLKWQSFDSVNALTLGGLQALKLTASAERFTQGTLTIKGIEKAQLFINSEKQTPTKDVYELALSQGDHQIVIIAEQVANWNDVEFDFTAKTDTHTLTFSSKEQHGLSAKQLFDAPTVSALSLSPDAKQHLVSTRHYQDSTGNTANTVTELKDDDNRTIYRFESGQPSNVIWSPDNNYIVYLLEGKLKQLNRKTLSLRVIAENLDGAGGFSYFDNTSLIFNWSKSPTADSSLTKHYKGLQDRWSYARITSQVYLLDINTGLSKILSQGPLSHSIEDFNSKRGTVLLSRGTQPMLATTHPTTELIELNIANGKSEVIGLFNIFNQAKYSNNDIYVTAGPDFKDGLGRNLPEDMLSNNYDGQLYLLTDNGKKASALSRNFDPAISQLEVLNNGDAIVKVTDQDTIALYLYDKSKQRFNKLKTGFDVVEQFSYSNNRSPAILVSGSNASSPQQLKQLSINKNKAKTLWDSKPEGYANTDIASLDEFNFTNAEGVEIKGRVYLPTDLDKNKQYPALVYYYGGTSPVTRGFTGRYPFNLWAEHGYVVYVVQPTGATGFGQEFSAKHVNAWGQYTADDIMQGTQALLKQYPFIDKNRLGNLGASYGGFMTMLLATKTDMFSASIAHAGISNITSYWGQGWWGYLYSGEASKNSYPWNNATLYSDHSPVFHADKVTTPLLLLHGDSDTNVPVGESHNMYTALKLLGKDVDLIEYKGADHQIFARDQRFDWWSTKLAYFDQHLKNEPQWWQYLYPKK</sequence>
<dbReference type="Proteomes" id="UP001388366">
    <property type="component" value="Unassembled WGS sequence"/>
</dbReference>
<organism evidence="4 5">
    <name type="scientific">Pseudoalteromonas neustonica</name>
    <dbReference type="NCBI Taxonomy" id="1840331"/>
    <lineage>
        <taxon>Bacteria</taxon>
        <taxon>Pseudomonadati</taxon>
        <taxon>Pseudomonadota</taxon>
        <taxon>Gammaproteobacteria</taxon>
        <taxon>Alteromonadales</taxon>
        <taxon>Pseudoalteromonadaceae</taxon>
        <taxon>Pseudoalteromonas</taxon>
    </lineage>
</organism>
<dbReference type="Pfam" id="PF00326">
    <property type="entry name" value="Peptidase_S9"/>
    <property type="match status" value="1"/>
</dbReference>
<feature type="chain" id="PRO_5047496814" evidence="2">
    <location>
        <begin position="33"/>
        <end position="831"/>
    </location>
</feature>
<accession>A0ABU9U2X8</accession>
<dbReference type="SUPFAM" id="SSF53474">
    <property type="entry name" value="alpha/beta-Hydrolases"/>
    <property type="match status" value="1"/>
</dbReference>
<dbReference type="PANTHER" id="PTHR42776:SF4">
    <property type="entry name" value="ACYLAMINO-ACID-RELEASING ENZYME"/>
    <property type="match status" value="1"/>
</dbReference>
<dbReference type="Gene3D" id="3.40.50.1820">
    <property type="entry name" value="alpha/beta hydrolase"/>
    <property type="match status" value="1"/>
</dbReference>
<comment type="caution">
    <text evidence="4">The sequence shown here is derived from an EMBL/GenBank/DDBJ whole genome shotgun (WGS) entry which is preliminary data.</text>
</comment>
<evidence type="ECO:0000313" key="5">
    <source>
        <dbReference type="Proteomes" id="UP001388366"/>
    </source>
</evidence>
<reference evidence="4 5" key="1">
    <citation type="submission" date="2024-03" db="EMBL/GenBank/DDBJ databases">
        <title>Community enrichment and isolation of bacterial strains for fucoidan degradation.</title>
        <authorList>
            <person name="Sichert A."/>
        </authorList>
    </citation>
    <scope>NUCLEOTIDE SEQUENCE [LARGE SCALE GENOMIC DNA]</scope>
    <source>
        <strain evidence="4 5">AS81</strain>
    </source>
</reference>
<name>A0ABU9U2X8_9GAMM</name>
<protein>
    <submittedName>
        <fullName evidence="4">Prolyl oligopeptidase family serine peptidase</fullName>
    </submittedName>
</protein>